<dbReference type="PATRIC" id="fig|698759.3.peg.8013"/>
<accession>L1KLE0</accession>
<dbReference type="AlphaFoldDB" id="L1KLE0"/>
<sequence>MTASGRYAAIRKIPGLPSLLMVGVVARLGSGMTPLALLLLVEGATGRYAYASLAVGLYALAGCRSVR</sequence>
<dbReference type="EMBL" id="AEJC01000611">
    <property type="protein sequence ID" value="EKX61275.1"/>
    <property type="molecule type" value="Genomic_DNA"/>
</dbReference>
<organism evidence="2 3">
    <name type="scientific">Streptomyces ipomoeae 91-03</name>
    <dbReference type="NCBI Taxonomy" id="698759"/>
    <lineage>
        <taxon>Bacteria</taxon>
        <taxon>Bacillati</taxon>
        <taxon>Actinomycetota</taxon>
        <taxon>Actinomycetes</taxon>
        <taxon>Kitasatosporales</taxon>
        <taxon>Streptomycetaceae</taxon>
        <taxon>Streptomyces</taxon>
    </lineage>
</organism>
<feature type="transmembrane region" description="Helical" evidence="1">
    <location>
        <begin position="47"/>
        <end position="66"/>
    </location>
</feature>
<keyword evidence="1" id="KW-1133">Transmembrane helix</keyword>
<evidence type="ECO:0000256" key="1">
    <source>
        <dbReference type="SAM" id="Phobius"/>
    </source>
</evidence>
<dbReference type="Proteomes" id="UP000010411">
    <property type="component" value="Unassembled WGS sequence"/>
</dbReference>
<keyword evidence="1" id="KW-0472">Membrane</keyword>
<evidence type="ECO:0000313" key="3">
    <source>
        <dbReference type="Proteomes" id="UP000010411"/>
    </source>
</evidence>
<evidence type="ECO:0000313" key="2">
    <source>
        <dbReference type="EMBL" id="EKX61275.1"/>
    </source>
</evidence>
<name>L1KLE0_9ACTN</name>
<reference evidence="2 3" key="1">
    <citation type="submission" date="2012-11" db="EMBL/GenBank/DDBJ databases">
        <authorList>
            <person name="Huguet-Tapia J.C."/>
            <person name="Durkin A.S."/>
            <person name="Pettis G.S."/>
            <person name="Badger J.H."/>
        </authorList>
    </citation>
    <scope>NUCLEOTIDE SEQUENCE [LARGE SCALE GENOMIC DNA]</scope>
    <source>
        <strain evidence="2 3">91-03</strain>
    </source>
</reference>
<proteinExistence type="predicted"/>
<comment type="caution">
    <text evidence="2">The sequence shown here is derived from an EMBL/GenBank/DDBJ whole genome shotgun (WGS) entry which is preliminary data.</text>
</comment>
<gene>
    <name evidence="2" type="ORF">STRIP9103_00963</name>
</gene>
<dbReference type="RefSeq" id="WP_009336996.1">
    <property type="nucleotide sequence ID" value="NZ_AEJC01000611.1"/>
</dbReference>
<keyword evidence="3" id="KW-1185">Reference proteome</keyword>
<protein>
    <submittedName>
        <fullName evidence="2">Uncharacterized protein</fullName>
    </submittedName>
</protein>
<keyword evidence="1" id="KW-0812">Transmembrane</keyword>